<dbReference type="InterPro" id="IPR018060">
    <property type="entry name" value="HTH_AraC"/>
</dbReference>
<evidence type="ECO:0000313" key="7">
    <source>
        <dbReference type="Proteomes" id="UP000217348"/>
    </source>
</evidence>
<proteinExistence type="predicted"/>
<dbReference type="Proteomes" id="UP001622370">
    <property type="component" value="Unassembled WGS sequence"/>
</dbReference>
<protein>
    <submittedName>
        <fullName evidence="5">AraC family transcriptional regulator</fullName>
    </submittedName>
    <submittedName>
        <fullName evidence="6">DUF6597 domain-containing transcriptional factor</fullName>
    </submittedName>
</protein>
<reference evidence="6" key="4">
    <citation type="submission" date="2024-10" db="EMBL/GenBank/DDBJ databases">
        <authorList>
            <person name="Bergman P."/>
            <person name="Andersson A.F."/>
            <person name="Zangenah S."/>
            <person name="Abbasi N."/>
        </authorList>
    </citation>
    <scope>NUCLEOTIDE SEQUENCE</scope>
    <source>
        <strain evidence="6">W5</strain>
    </source>
</reference>
<dbReference type="AlphaFoldDB" id="A0A250FW55"/>
<organism evidence="5 7">
    <name type="scientific">Capnocytophaga stomatis</name>
    <dbReference type="NCBI Taxonomy" id="1848904"/>
    <lineage>
        <taxon>Bacteria</taxon>
        <taxon>Pseudomonadati</taxon>
        <taxon>Bacteroidota</taxon>
        <taxon>Flavobacteriia</taxon>
        <taxon>Flavobacteriales</taxon>
        <taxon>Flavobacteriaceae</taxon>
        <taxon>Capnocytophaga</taxon>
    </lineage>
</organism>
<reference evidence="7" key="3">
    <citation type="submission" date="2017-06" db="EMBL/GenBank/DDBJ databases">
        <title>Capnocytophaga spp. assemblies.</title>
        <authorList>
            <person name="Gulvik C.A."/>
        </authorList>
    </citation>
    <scope>NUCLEOTIDE SEQUENCE [LARGE SCALE GENOMIC DNA]</scope>
    <source>
        <strain evidence="7">H2177</strain>
    </source>
</reference>
<dbReference type="Gene3D" id="1.10.10.60">
    <property type="entry name" value="Homeodomain-like"/>
    <property type="match status" value="1"/>
</dbReference>
<dbReference type="GO" id="GO:0003700">
    <property type="term" value="F:DNA-binding transcription factor activity"/>
    <property type="evidence" value="ECO:0007669"/>
    <property type="project" value="InterPro"/>
</dbReference>
<keyword evidence="2" id="KW-0238">DNA-binding</keyword>
<dbReference type="GO" id="GO:0043565">
    <property type="term" value="F:sequence-specific DNA binding"/>
    <property type="evidence" value="ECO:0007669"/>
    <property type="project" value="InterPro"/>
</dbReference>
<dbReference type="InterPro" id="IPR009057">
    <property type="entry name" value="Homeodomain-like_sf"/>
</dbReference>
<dbReference type="EMBL" id="CP022387">
    <property type="protein sequence ID" value="ATA89382.1"/>
    <property type="molecule type" value="Genomic_DNA"/>
</dbReference>
<evidence type="ECO:0000256" key="3">
    <source>
        <dbReference type="ARBA" id="ARBA00023163"/>
    </source>
</evidence>
<keyword evidence="1" id="KW-0805">Transcription regulation</keyword>
<dbReference type="InterPro" id="IPR050204">
    <property type="entry name" value="AraC_XylS_family_regulators"/>
</dbReference>
<dbReference type="InterPro" id="IPR046532">
    <property type="entry name" value="DUF6597"/>
</dbReference>
<reference evidence="6 8" key="1">
    <citation type="journal article" date="2016" name="Sci. Rep.">
        <title>Whole genome sequencing identifies a novel species of the genus Capnocytophaga isolated from dog and cat bite wounds in humans.</title>
        <authorList>
            <person name="Zangenah S."/>
            <person name="Abbasi N."/>
            <person name="Andersson A.F."/>
            <person name="Bergman P."/>
        </authorList>
    </citation>
    <scope>NUCLEOTIDE SEQUENCE [LARGE SCALE GENOMIC DNA]</scope>
    <source>
        <strain evidence="6 8">W5</strain>
    </source>
</reference>
<evidence type="ECO:0000256" key="2">
    <source>
        <dbReference type="ARBA" id="ARBA00023125"/>
    </source>
</evidence>
<dbReference type="EMBL" id="JBJGWJ010000003">
    <property type="protein sequence ID" value="MFK8293497.1"/>
    <property type="molecule type" value="Genomic_DNA"/>
</dbReference>
<evidence type="ECO:0000313" key="6">
    <source>
        <dbReference type="EMBL" id="MFK8293497.1"/>
    </source>
</evidence>
<dbReference type="PANTHER" id="PTHR46796:SF13">
    <property type="entry name" value="HTH-TYPE TRANSCRIPTIONAL ACTIVATOR RHAS"/>
    <property type="match status" value="1"/>
</dbReference>
<sequence>MNYQTFAPHPDLSDFVKCYWILEVPAEPNPEKQRAIADGYIEMIFHLADDVKSYTDEEGYTLQPRAMILGHPIKPFFFEPTGNVDTFAVRFLPYGLANLINKPIKELTDKVLPLNEVFDDDFSQDATQQINQASDTQERIAIIERLLFEKLNQKETVDYIVKNTIDVLIATKGNHLESTSTLENKRQLQRKFTQQIGLSPKQLGKIIRLQTALRKLLNQPTEKLYHIAYDANYYDQAHFIRDFKEFTGISPKTFWKDTSMEVASIMYAQE</sequence>
<keyword evidence="3" id="KW-0804">Transcription</keyword>
<dbReference type="Pfam" id="PF20240">
    <property type="entry name" value="DUF6597"/>
    <property type="match status" value="1"/>
</dbReference>
<dbReference type="SMART" id="SM00342">
    <property type="entry name" value="HTH_ARAC"/>
    <property type="match status" value="1"/>
</dbReference>
<gene>
    <name evidence="6" type="ORF">ACI76L_06850</name>
    <name evidence="5" type="ORF">CGC58_06365</name>
</gene>
<accession>A0A250FW55</accession>
<evidence type="ECO:0000313" key="8">
    <source>
        <dbReference type="Proteomes" id="UP001622370"/>
    </source>
</evidence>
<dbReference type="KEGG" id="csto:CGC58_06365"/>
<dbReference type="PANTHER" id="PTHR46796">
    <property type="entry name" value="HTH-TYPE TRANSCRIPTIONAL ACTIVATOR RHAS-RELATED"/>
    <property type="match status" value="1"/>
</dbReference>
<feature type="domain" description="HTH araC/xylS-type" evidence="4">
    <location>
        <begin position="184"/>
        <end position="257"/>
    </location>
</feature>
<dbReference type="Pfam" id="PF12833">
    <property type="entry name" value="HTH_18"/>
    <property type="match status" value="1"/>
</dbReference>
<name>A0A250FW55_9FLAO</name>
<dbReference type="Proteomes" id="UP000217348">
    <property type="component" value="Chromosome"/>
</dbReference>
<evidence type="ECO:0000256" key="1">
    <source>
        <dbReference type="ARBA" id="ARBA00023015"/>
    </source>
</evidence>
<evidence type="ECO:0000259" key="4">
    <source>
        <dbReference type="PROSITE" id="PS01124"/>
    </source>
</evidence>
<dbReference type="RefSeq" id="WP_095895929.1">
    <property type="nucleotide sequence ID" value="NZ_BOPJ01000003.1"/>
</dbReference>
<dbReference type="SUPFAM" id="SSF46689">
    <property type="entry name" value="Homeodomain-like"/>
    <property type="match status" value="1"/>
</dbReference>
<reference evidence="5" key="2">
    <citation type="journal article" date="2017" name="Genome Announc.">
        <title>Twelve Complete Reference Genomes of Clinical Isolates in the Capnocytophaga Genus.</title>
        <authorList>
            <person name="Villarma A."/>
            <person name="Gulvik C.A."/>
            <person name="Rowe L.A."/>
            <person name="Sheth M."/>
            <person name="Juieng P."/>
            <person name="Nicholson A.C."/>
            <person name="Loparev V.N."/>
            <person name="McQuiston J.R."/>
        </authorList>
    </citation>
    <scope>NUCLEOTIDE SEQUENCE</scope>
    <source>
        <strain evidence="5">H2177</strain>
    </source>
</reference>
<dbReference type="OrthoDB" id="323290at2"/>
<evidence type="ECO:0000313" key="5">
    <source>
        <dbReference type="EMBL" id="ATA89382.1"/>
    </source>
</evidence>
<dbReference type="PROSITE" id="PS01124">
    <property type="entry name" value="HTH_ARAC_FAMILY_2"/>
    <property type="match status" value="1"/>
</dbReference>
<keyword evidence="8" id="KW-1185">Reference proteome</keyword>